<dbReference type="InterPro" id="IPR046960">
    <property type="entry name" value="PPR_At4g14850-like_plant"/>
</dbReference>
<dbReference type="GO" id="GO:0008270">
    <property type="term" value="F:zinc ion binding"/>
    <property type="evidence" value="ECO:0007669"/>
    <property type="project" value="InterPro"/>
</dbReference>
<dbReference type="NCBIfam" id="TIGR00756">
    <property type="entry name" value="PPR"/>
    <property type="match status" value="5"/>
</dbReference>
<accession>A0A2G5CJQ4</accession>
<evidence type="ECO:0000313" key="5">
    <source>
        <dbReference type="EMBL" id="PIA31513.1"/>
    </source>
</evidence>
<evidence type="ECO:0000256" key="2">
    <source>
        <dbReference type="ARBA" id="ARBA00022737"/>
    </source>
</evidence>
<evidence type="ECO:0000259" key="4">
    <source>
        <dbReference type="Pfam" id="PF14432"/>
    </source>
</evidence>
<name>A0A2G5CJQ4_AQUCA</name>
<dbReference type="EMBL" id="KZ305066">
    <property type="protein sequence ID" value="PIA31513.1"/>
    <property type="molecule type" value="Genomic_DNA"/>
</dbReference>
<dbReference type="GO" id="GO:0009451">
    <property type="term" value="P:RNA modification"/>
    <property type="evidence" value="ECO:0007669"/>
    <property type="project" value="InterPro"/>
</dbReference>
<dbReference type="AlphaFoldDB" id="A0A2G5CJQ4"/>
<dbReference type="Pfam" id="PF14432">
    <property type="entry name" value="DYW_deaminase"/>
    <property type="match status" value="1"/>
</dbReference>
<organism evidence="5 6">
    <name type="scientific">Aquilegia coerulea</name>
    <name type="common">Rocky mountain columbine</name>
    <dbReference type="NCBI Taxonomy" id="218851"/>
    <lineage>
        <taxon>Eukaryota</taxon>
        <taxon>Viridiplantae</taxon>
        <taxon>Streptophyta</taxon>
        <taxon>Embryophyta</taxon>
        <taxon>Tracheophyta</taxon>
        <taxon>Spermatophyta</taxon>
        <taxon>Magnoliopsida</taxon>
        <taxon>Ranunculales</taxon>
        <taxon>Ranunculaceae</taxon>
        <taxon>Thalictroideae</taxon>
        <taxon>Aquilegia</taxon>
    </lineage>
</organism>
<feature type="repeat" description="PPR" evidence="3">
    <location>
        <begin position="213"/>
        <end position="247"/>
    </location>
</feature>
<evidence type="ECO:0000256" key="1">
    <source>
        <dbReference type="ARBA" id="ARBA00006643"/>
    </source>
</evidence>
<sequence length="684" mass="76650">MSLSIRIKKSFHPNQLISLLDSCKSMRELKQLHAQIIQQQVTLSPYEFNSATTKLVSFLAISPYGNLDYAKVVFNHLQKPDIFTSNTLIRGLALSNKPFEAIELYVKVLQKCLKPNNFTYPFVIKACTESLLNRNGVSVHTHVFKFGLESDCYIQSSLIHMYANGKDLDAAKQVFDKCSDGDFVCWNAMIDGYVKFGEMELAQLVFGRMVCKDVVSWNTMINGYAIFGNIEEAKKLFDEMPKRNVISWNSMLAGYIKCGDFEGAQGIFHKMPLRDVVSWNSMLACYVQSGKSSEALAFFNEMRAAGVKPTESTVVSLSSACAHIGALDQASHLHSHINEQKIAVTTIVGTALVDMYAKCGSISLATQVFYSIEHKDVLTWNTIITAMAMHGHAEEALQHFEEMQQAGVCPDDITFVAVLSACSHAGLVEEGQRLLGCMRSMYGIHPKVEHYGCLIDLLSRAGHLVEAVELIESMPMEPNSSAWGALLGGCRIHGNIEVGELVGKHLLEIQPHHSGRYVLLSNIYAAAKRWDDARGVRKRMKTKGVTKVPGISMIELNGIMHQFLSGDQSHPESDNIYRKWSEISARLKGELAYSPDTVQVLFDIEEEEKEQALSIHSEKLAIAFGFLHMGQKDIIRIVKNLRVCRDCHSVSKLISKVYAREIIVRDRNRFHHFKNGECSCTDYW</sequence>
<dbReference type="STRING" id="218851.A0A2G5CJQ4"/>
<feature type="repeat" description="PPR" evidence="3">
    <location>
        <begin position="376"/>
        <end position="410"/>
    </location>
</feature>
<dbReference type="InterPro" id="IPR032867">
    <property type="entry name" value="DYW_dom"/>
</dbReference>
<dbReference type="Pfam" id="PF20431">
    <property type="entry name" value="E_motif"/>
    <property type="match status" value="1"/>
</dbReference>
<dbReference type="FunFam" id="1.25.40.10:FF:000470">
    <property type="entry name" value="Pentatricopeptide repeat-containing protein At5g66520"/>
    <property type="match status" value="1"/>
</dbReference>
<comment type="similarity">
    <text evidence="1">Belongs to the PPR family. PCMP-H subfamily.</text>
</comment>
<dbReference type="Pfam" id="PF13812">
    <property type="entry name" value="PPR_3"/>
    <property type="match status" value="1"/>
</dbReference>
<dbReference type="GO" id="GO:0003729">
    <property type="term" value="F:mRNA binding"/>
    <property type="evidence" value="ECO:0007669"/>
    <property type="project" value="UniProtKB-ARBA"/>
</dbReference>
<dbReference type="InterPro" id="IPR046848">
    <property type="entry name" value="E_motif"/>
</dbReference>
<reference evidence="5 6" key="1">
    <citation type="submission" date="2017-09" db="EMBL/GenBank/DDBJ databases">
        <title>WGS assembly of Aquilegia coerulea Goldsmith.</title>
        <authorList>
            <person name="Hodges S."/>
            <person name="Kramer E."/>
            <person name="Nordborg M."/>
            <person name="Tomkins J."/>
            <person name="Borevitz J."/>
            <person name="Derieg N."/>
            <person name="Yan J."/>
            <person name="Mihaltcheva S."/>
            <person name="Hayes R.D."/>
            <person name="Rokhsar D."/>
        </authorList>
    </citation>
    <scope>NUCLEOTIDE SEQUENCE [LARGE SCALE GENOMIC DNA]</scope>
    <source>
        <strain evidence="6">cv. Goldsmith</strain>
    </source>
</reference>
<keyword evidence="2" id="KW-0677">Repeat</keyword>
<dbReference type="PANTHER" id="PTHR47926:SF473">
    <property type="entry name" value="(WILD MALAYSIAN BANANA) HYPOTHETICAL PROTEIN"/>
    <property type="match status" value="1"/>
</dbReference>
<dbReference type="Pfam" id="PF20430">
    <property type="entry name" value="Eplus_motif"/>
    <property type="match status" value="1"/>
</dbReference>
<dbReference type="SUPFAM" id="SSF81901">
    <property type="entry name" value="HCP-like"/>
    <property type="match status" value="1"/>
</dbReference>
<feature type="repeat" description="PPR" evidence="3">
    <location>
        <begin position="81"/>
        <end position="115"/>
    </location>
</feature>
<dbReference type="OrthoDB" id="185373at2759"/>
<dbReference type="Pfam" id="PF01535">
    <property type="entry name" value="PPR"/>
    <property type="match status" value="3"/>
</dbReference>
<dbReference type="PANTHER" id="PTHR47926">
    <property type="entry name" value="PENTATRICOPEPTIDE REPEAT-CONTAINING PROTEIN"/>
    <property type="match status" value="1"/>
</dbReference>
<dbReference type="InterPro" id="IPR011990">
    <property type="entry name" value="TPR-like_helical_dom_sf"/>
</dbReference>
<dbReference type="Gene3D" id="1.25.40.10">
    <property type="entry name" value="Tetratricopeptide repeat domain"/>
    <property type="match status" value="5"/>
</dbReference>
<feature type="repeat" description="PPR" evidence="3">
    <location>
        <begin position="182"/>
        <end position="212"/>
    </location>
</feature>
<dbReference type="Proteomes" id="UP000230069">
    <property type="component" value="Unassembled WGS sequence"/>
</dbReference>
<dbReference type="InterPro" id="IPR046849">
    <property type="entry name" value="E2_motif"/>
</dbReference>
<dbReference type="InParanoid" id="A0A2G5CJQ4"/>
<feature type="domain" description="DYW" evidence="4">
    <location>
        <begin position="593"/>
        <end position="684"/>
    </location>
</feature>
<dbReference type="InterPro" id="IPR002885">
    <property type="entry name" value="PPR_rpt"/>
</dbReference>
<evidence type="ECO:0000256" key="3">
    <source>
        <dbReference type="PROSITE-ProRule" id="PRU00708"/>
    </source>
</evidence>
<evidence type="ECO:0000313" key="6">
    <source>
        <dbReference type="Proteomes" id="UP000230069"/>
    </source>
</evidence>
<dbReference type="PROSITE" id="PS51375">
    <property type="entry name" value="PPR"/>
    <property type="match status" value="5"/>
</dbReference>
<feature type="repeat" description="PPR" evidence="3">
    <location>
        <begin position="275"/>
        <end position="309"/>
    </location>
</feature>
<gene>
    <name evidence="5" type="ORF">AQUCO_04900072v1</name>
</gene>
<proteinExistence type="inferred from homology"/>
<dbReference type="FunFam" id="1.25.40.10:FF:000690">
    <property type="entry name" value="Pentatricopeptide repeat-containing protein"/>
    <property type="match status" value="1"/>
</dbReference>
<keyword evidence="6" id="KW-1185">Reference proteome</keyword>
<dbReference type="FunFam" id="1.25.40.10:FF:000348">
    <property type="entry name" value="Pentatricopeptide repeat-containing protein chloroplastic"/>
    <property type="match status" value="1"/>
</dbReference>
<protein>
    <recommendedName>
        <fullName evidence="4">DYW domain-containing protein</fullName>
    </recommendedName>
</protein>
<dbReference type="Pfam" id="PF13041">
    <property type="entry name" value="PPR_2"/>
    <property type="match status" value="2"/>
</dbReference>